<evidence type="ECO:0000313" key="2">
    <source>
        <dbReference type="Proteomes" id="UP000019116"/>
    </source>
</evidence>
<evidence type="ECO:0000313" key="1">
    <source>
        <dbReference type="EnsemblPlants" id="TraesCS7A02G372400.1.cds1"/>
    </source>
</evidence>
<organism evidence="1">
    <name type="scientific">Triticum aestivum</name>
    <name type="common">Wheat</name>
    <dbReference type="NCBI Taxonomy" id="4565"/>
    <lineage>
        <taxon>Eukaryota</taxon>
        <taxon>Viridiplantae</taxon>
        <taxon>Streptophyta</taxon>
        <taxon>Embryophyta</taxon>
        <taxon>Tracheophyta</taxon>
        <taxon>Spermatophyta</taxon>
        <taxon>Magnoliopsida</taxon>
        <taxon>Liliopsida</taxon>
        <taxon>Poales</taxon>
        <taxon>Poaceae</taxon>
        <taxon>BOP clade</taxon>
        <taxon>Pooideae</taxon>
        <taxon>Triticodae</taxon>
        <taxon>Triticeae</taxon>
        <taxon>Triticinae</taxon>
        <taxon>Triticum</taxon>
    </lineage>
</organism>
<dbReference type="AlphaFoldDB" id="A0A3B6RMK4"/>
<dbReference type="Gramene" id="TraesMAC7A03G03961750.1">
    <property type="protein sequence ID" value="TraesMAC7A03G03961750.1.CDS1"/>
    <property type="gene ID" value="TraesMAC7A03G03961750"/>
</dbReference>
<dbReference type="Gramene" id="TraesSTA7A03G03960860.1">
    <property type="protein sequence ID" value="TraesSTA7A03G03960860.1.CDS1"/>
    <property type="gene ID" value="TraesSTA7A03G03960860"/>
</dbReference>
<sequence>MKSSCSDSGSTSGPSVVMLVLSASPATAIRSLESDTPTLPSPSSCCVTQPKHLSSAPLWVRTVCTSSYLDRRRSDLLFESRIAAPPIRNRQLDTSMERSFPKYQLRVMFSMLTTSAYELGCTCSRSLARSTDSSPALHPMPPRL</sequence>
<dbReference type="EnsemblPlants" id="TraesCS7A02G372400.1">
    <property type="protein sequence ID" value="TraesCS7A02G372400.1.cds1"/>
    <property type="gene ID" value="TraesCS7A02G372400"/>
</dbReference>
<dbReference type="Gramene" id="TraesJUL7A03G03999190.1">
    <property type="protein sequence ID" value="TraesJUL7A03G03999190.1.CDS1"/>
    <property type="gene ID" value="TraesJUL7A03G03999190"/>
</dbReference>
<dbReference type="Gramene" id="TraesPARA_EIv1.0_2316320.1">
    <property type="protein sequence ID" value="TraesPARA_EIv1.0_2316320.1.CDS1"/>
    <property type="gene ID" value="TraesPARA_EIv1.0_2316320"/>
</dbReference>
<keyword evidence="2" id="KW-1185">Reference proteome</keyword>
<accession>A0A3B6RMK4</accession>
<protein>
    <submittedName>
        <fullName evidence="1">Uncharacterized protein</fullName>
    </submittedName>
</protein>
<dbReference type="Gramene" id="TraesCS7A02G372400.1">
    <property type="protein sequence ID" value="TraesCS7A02G372400.1.cds1"/>
    <property type="gene ID" value="TraesCS7A02G372400"/>
</dbReference>
<name>A0A3B6RMK4_WHEAT</name>
<dbReference type="Gramene" id="TraesARI7A03G03936310.1">
    <property type="protein sequence ID" value="TraesARI7A03G03936310.1.CDS1"/>
    <property type="gene ID" value="TraesARI7A03G03936310"/>
</dbReference>
<dbReference type="Gramene" id="TraesLDM7A03G03965680.1">
    <property type="protein sequence ID" value="TraesLDM7A03G03965680.1.CDS1"/>
    <property type="gene ID" value="TraesLDM7A03G03965680"/>
</dbReference>
<dbReference type="Gramene" id="TraesSYM7A03G03915980.1">
    <property type="protein sequence ID" value="TraesSYM7A03G03915980.1.CDS1"/>
    <property type="gene ID" value="TraesSYM7A03G03915980"/>
</dbReference>
<dbReference type="Proteomes" id="UP000019116">
    <property type="component" value="Chromosome 7A"/>
</dbReference>
<dbReference type="OMA" id="MLITTAY"/>
<proteinExistence type="predicted"/>
<dbReference type="Gramene" id="TraesNOR7A03G04006250.1">
    <property type="protein sequence ID" value="TraesNOR7A03G04006250.1.CDS1"/>
    <property type="gene ID" value="TraesNOR7A03G04006250"/>
</dbReference>
<reference evidence="1" key="2">
    <citation type="submission" date="2018-10" db="UniProtKB">
        <authorList>
            <consortium name="EnsemblPlants"/>
        </authorList>
    </citation>
    <scope>IDENTIFICATION</scope>
</reference>
<dbReference type="Gramene" id="TraesCS7A03G0906900.1">
    <property type="protein sequence ID" value="TraesCS7A03G0906900.1.CDS1"/>
    <property type="gene ID" value="TraesCS7A03G0906900"/>
</dbReference>
<dbReference type="Gramene" id="TraesJAG7A03G03944420.1">
    <property type="protein sequence ID" value="TraesJAG7A03G03944420.1.CDS1"/>
    <property type="gene ID" value="TraesJAG7A03G03944420"/>
</dbReference>
<dbReference type="Gramene" id="TraesLAC7A03G03916070.1">
    <property type="protein sequence ID" value="TraesLAC7A03G03916070.1.CDS1"/>
    <property type="gene ID" value="TraesLAC7A03G03916070"/>
</dbReference>
<reference evidence="1" key="1">
    <citation type="submission" date="2018-08" db="EMBL/GenBank/DDBJ databases">
        <authorList>
            <person name="Rossello M."/>
        </authorList>
    </citation>
    <scope>NUCLEOTIDE SEQUENCE [LARGE SCALE GENOMIC DNA]</scope>
    <source>
        <strain evidence="1">cv. Chinese Spring</strain>
    </source>
</reference>